<dbReference type="Proteomes" id="UP001172645">
    <property type="component" value="Unassembled WGS sequence"/>
</dbReference>
<keyword evidence="1" id="KW-0472">Membrane</keyword>
<dbReference type="Pfam" id="PF04632">
    <property type="entry name" value="FUSC"/>
    <property type="match status" value="2"/>
</dbReference>
<feature type="transmembrane region" description="Helical" evidence="1">
    <location>
        <begin position="405"/>
        <end position="422"/>
    </location>
</feature>
<keyword evidence="1" id="KW-1133">Transmembrane helix</keyword>
<accession>A0ABT7JZE7</accession>
<protein>
    <submittedName>
        <fullName evidence="2">FUSC family protein</fullName>
    </submittedName>
</protein>
<gene>
    <name evidence="2" type="ORF">PY649_15330</name>
</gene>
<dbReference type="EMBL" id="JARFYM010000010">
    <property type="protein sequence ID" value="MDL2400279.1"/>
    <property type="molecule type" value="Genomic_DNA"/>
</dbReference>
<organism evidence="2 3">
    <name type="scientific">Rhizobium mayense</name>
    <dbReference type="NCBI Taxonomy" id="1312184"/>
    <lineage>
        <taxon>Bacteria</taxon>
        <taxon>Pseudomonadati</taxon>
        <taxon>Pseudomonadota</taxon>
        <taxon>Alphaproteobacteria</taxon>
        <taxon>Hyphomicrobiales</taxon>
        <taxon>Rhizobiaceae</taxon>
        <taxon>Rhizobium/Agrobacterium group</taxon>
        <taxon>Rhizobium</taxon>
    </lineage>
</organism>
<reference evidence="2" key="1">
    <citation type="submission" date="2023-06" db="EMBL/GenBank/DDBJ databases">
        <title>Phylogenetic Diversity of Rhizobium strains.</title>
        <authorList>
            <person name="Moura F.T."/>
            <person name="Helene L.C.F."/>
            <person name="Hungria M."/>
        </authorList>
    </citation>
    <scope>NUCLEOTIDE SEQUENCE</scope>
    <source>
        <strain evidence="2">CCGE526</strain>
    </source>
</reference>
<feature type="transmembrane region" description="Helical" evidence="1">
    <location>
        <begin position="354"/>
        <end position="370"/>
    </location>
</feature>
<evidence type="ECO:0000313" key="3">
    <source>
        <dbReference type="Proteomes" id="UP001172645"/>
    </source>
</evidence>
<dbReference type="RefSeq" id="WP_285869354.1">
    <property type="nucleotide sequence ID" value="NZ_JARFYM010000010.1"/>
</dbReference>
<name>A0ABT7JZE7_9HYPH</name>
<keyword evidence="1" id="KW-0812">Transmembrane</keyword>
<proteinExistence type="predicted"/>
<feature type="transmembrane region" description="Helical" evidence="1">
    <location>
        <begin position="459"/>
        <end position="480"/>
    </location>
</feature>
<dbReference type="InterPro" id="IPR006726">
    <property type="entry name" value="PHBA_efflux_AaeB/fusaric-R"/>
</dbReference>
<feature type="transmembrane region" description="Helical" evidence="1">
    <location>
        <begin position="377"/>
        <end position="399"/>
    </location>
</feature>
<comment type="caution">
    <text evidence="2">The sequence shown here is derived from an EMBL/GenBank/DDBJ whole genome shotgun (WGS) entry which is preliminary data.</text>
</comment>
<keyword evidence="3" id="KW-1185">Reference proteome</keyword>
<feature type="transmembrane region" description="Helical" evidence="1">
    <location>
        <begin position="94"/>
        <end position="113"/>
    </location>
</feature>
<evidence type="ECO:0000256" key="1">
    <source>
        <dbReference type="SAM" id="Phobius"/>
    </source>
</evidence>
<sequence>MAMTPSRKPFEILTFPVSAWSFAIRIWLATTLALFVSFWLQLEAPSTAALTVSILAEPTRGQALEKAGYRLLATVVGVVASIVITGLFSQTRDLVLAAFALWMGSSIFVAKLLDGNRAYAAVLSGYTVGLIATQQLDNPQQVFEVAISRGSSIAIGILATAVINDLMFAPGQYPRFVAQLAALHRRVRAYAMSVSSPEPCNTSTFLDLVRDIMVLGPSMASIGFDANGGPARNAAGQSAVVALAGELQAARILKISMSGAAVDIETAVAPQSRPEEIQGRRETHTAAWAAKEFLRRDGGFRADFLALRSAKWPSHVWRAPMFRSYRTAIESGVRAALWIAIASALFIWTGWPATSVSLSFVLLIAALGATTPSPRAFTAMALVGVPTAMFLTGILEFFILDGVDAFPLLAIAMAPFLIGATLCMTSQNLLWSSLGRVNLSFITIFLAPSNPQSYNPLTFLITGVFIFAAAAILLVAQILIPPVSDAKRRKRLVSSARDDLRRLRSENGRAPEEAAFREMARLEQFISAGGTQDSGSLAGMLSCFDQSAVMRLCDAKLLQLADGPMALLADQARAALIAQDAKALRALAAAIRREVSSENPAASDIATILLTASNLIDGDREVQPIPEIMR</sequence>
<evidence type="ECO:0000313" key="2">
    <source>
        <dbReference type="EMBL" id="MDL2400279.1"/>
    </source>
</evidence>
<feature type="transmembrane region" description="Helical" evidence="1">
    <location>
        <begin position="68"/>
        <end position="88"/>
    </location>
</feature>